<dbReference type="Proteomes" id="UP000010959">
    <property type="component" value="Unassembled WGS sequence"/>
</dbReference>
<accession>L7CR11</accession>
<dbReference type="AlphaFoldDB" id="L7CR11"/>
<comment type="caution">
    <text evidence="1">The sequence shown here is derived from an EMBL/GenBank/DDBJ whole genome shotgun (WGS) entry which is preliminary data.</text>
</comment>
<sequence>MQSHAVGMTTTVVSASVRWTNRQVSTLGTSIIRHGTELVNITATFVSPIRMSVQPMLTIRYVMSDAIVNRIPVMVTTPDVMVGRVAVL</sequence>
<dbReference type="EMBL" id="AMWG01000011">
    <property type="protein sequence ID" value="ELP35491.1"/>
    <property type="molecule type" value="Genomic_DNA"/>
</dbReference>
<organism evidence="1 2">
    <name type="scientific">Rhodopirellula baltica SWK14</name>
    <dbReference type="NCBI Taxonomy" id="993516"/>
    <lineage>
        <taxon>Bacteria</taxon>
        <taxon>Pseudomonadati</taxon>
        <taxon>Planctomycetota</taxon>
        <taxon>Planctomycetia</taxon>
        <taxon>Pirellulales</taxon>
        <taxon>Pirellulaceae</taxon>
        <taxon>Rhodopirellula</taxon>
    </lineage>
</organism>
<gene>
    <name evidence="1" type="ORF">RBSWK_00624</name>
</gene>
<evidence type="ECO:0000313" key="2">
    <source>
        <dbReference type="Proteomes" id="UP000010959"/>
    </source>
</evidence>
<protein>
    <submittedName>
        <fullName evidence="1">Uncharacterized protein</fullName>
    </submittedName>
</protein>
<dbReference type="PATRIC" id="fig|993516.3.peg.675"/>
<dbReference type="RefSeq" id="WP_007335956.1">
    <property type="nucleotide sequence ID" value="NZ_AMWG01000011.1"/>
</dbReference>
<reference evidence="1 2" key="1">
    <citation type="journal article" date="2013" name="Mar. Genomics">
        <title>Expression of sulfatases in Rhodopirellula baltica and the diversity of sulfatases in the genus Rhodopirellula.</title>
        <authorList>
            <person name="Wegner C.E."/>
            <person name="Richter-Heitmann T."/>
            <person name="Klindworth A."/>
            <person name="Klockow C."/>
            <person name="Richter M."/>
            <person name="Achstetter T."/>
            <person name="Glockner F.O."/>
            <person name="Harder J."/>
        </authorList>
    </citation>
    <scope>NUCLEOTIDE SEQUENCE [LARGE SCALE GENOMIC DNA]</scope>
    <source>
        <strain evidence="1 2">SWK14</strain>
    </source>
</reference>
<name>L7CR11_RHOBT</name>
<evidence type="ECO:0000313" key="1">
    <source>
        <dbReference type="EMBL" id="ELP35491.1"/>
    </source>
</evidence>
<proteinExistence type="predicted"/>